<keyword evidence="5" id="KW-0378">Hydrolase</keyword>
<dbReference type="SFLD" id="SFLDG01129">
    <property type="entry name" value="C1.5:_HAD__Beta-PGM__Phosphata"/>
    <property type="match status" value="1"/>
</dbReference>
<dbReference type="HOGENOM" id="CLU_045011_19_1_12"/>
<evidence type="ECO:0000256" key="2">
    <source>
        <dbReference type="ARBA" id="ARBA00004818"/>
    </source>
</evidence>
<dbReference type="Pfam" id="PF13419">
    <property type="entry name" value="HAD_2"/>
    <property type="match status" value="1"/>
</dbReference>
<evidence type="ECO:0000313" key="5">
    <source>
        <dbReference type="EMBL" id="AEE15813.1"/>
    </source>
</evidence>
<proteinExistence type="inferred from homology"/>
<dbReference type="STRING" id="906968.Trebr_0366"/>
<dbReference type="EMBL" id="CP002696">
    <property type="protein sequence ID" value="AEE15813.1"/>
    <property type="molecule type" value="Genomic_DNA"/>
</dbReference>
<dbReference type="OrthoDB" id="9799672at2"/>
<dbReference type="GO" id="GO:0006281">
    <property type="term" value="P:DNA repair"/>
    <property type="evidence" value="ECO:0007669"/>
    <property type="project" value="TreeGrafter"/>
</dbReference>
<evidence type="ECO:0000313" key="6">
    <source>
        <dbReference type="Proteomes" id="UP000006546"/>
    </source>
</evidence>
<dbReference type="GO" id="GO:0008967">
    <property type="term" value="F:phosphoglycolate phosphatase activity"/>
    <property type="evidence" value="ECO:0007669"/>
    <property type="project" value="UniProtKB-EC"/>
</dbReference>
<dbReference type="SFLD" id="SFLDS00003">
    <property type="entry name" value="Haloacid_Dehalogenase"/>
    <property type="match status" value="1"/>
</dbReference>
<dbReference type="PANTHER" id="PTHR43434:SF1">
    <property type="entry name" value="PHOSPHOGLYCOLATE PHOSPHATASE"/>
    <property type="match status" value="1"/>
</dbReference>
<name>F4LN27_TREBD</name>
<reference evidence="6" key="1">
    <citation type="submission" date="2011-04" db="EMBL/GenBank/DDBJ databases">
        <title>The complete genome of Treponema brennaborense DSM 12168.</title>
        <authorList>
            <person name="Lucas S."/>
            <person name="Han J."/>
            <person name="Lapidus A."/>
            <person name="Bruce D."/>
            <person name="Goodwin L."/>
            <person name="Pitluck S."/>
            <person name="Peters L."/>
            <person name="Kyrpides N."/>
            <person name="Mavromatis K."/>
            <person name="Ivanova N."/>
            <person name="Mikhailova N."/>
            <person name="Pagani I."/>
            <person name="Teshima H."/>
            <person name="Detter J.C."/>
            <person name="Tapia R."/>
            <person name="Han C."/>
            <person name="Land M."/>
            <person name="Hauser L."/>
            <person name="Markowitz V."/>
            <person name="Cheng J.-F."/>
            <person name="Hugenholtz P."/>
            <person name="Woyke T."/>
            <person name="Wu D."/>
            <person name="Gronow S."/>
            <person name="Wellnitz S."/>
            <person name="Brambilla E."/>
            <person name="Klenk H.-P."/>
            <person name="Eisen J.A."/>
        </authorList>
    </citation>
    <scope>NUCLEOTIDE SEQUENCE [LARGE SCALE GENOMIC DNA]</scope>
    <source>
        <strain evidence="6">DSM 12168 / CIP 105900 / DD5/3</strain>
    </source>
</reference>
<dbReference type="EC" id="3.1.3.18" evidence="4"/>
<evidence type="ECO:0000256" key="4">
    <source>
        <dbReference type="ARBA" id="ARBA00013078"/>
    </source>
</evidence>
<dbReference type="Gene3D" id="3.40.50.1000">
    <property type="entry name" value="HAD superfamily/HAD-like"/>
    <property type="match status" value="1"/>
</dbReference>
<organism evidence="5 6">
    <name type="scientific">Treponema brennaborense (strain DSM 12168 / CIP 105900 / DD5/3)</name>
    <dbReference type="NCBI Taxonomy" id="906968"/>
    <lineage>
        <taxon>Bacteria</taxon>
        <taxon>Pseudomonadati</taxon>
        <taxon>Spirochaetota</taxon>
        <taxon>Spirochaetia</taxon>
        <taxon>Spirochaetales</taxon>
        <taxon>Treponemataceae</taxon>
        <taxon>Treponema</taxon>
    </lineage>
</organism>
<dbReference type="GO" id="GO:0005829">
    <property type="term" value="C:cytosol"/>
    <property type="evidence" value="ECO:0007669"/>
    <property type="project" value="TreeGrafter"/>
</dbReference>
<evidence type="ECO:0000256" key="3">
    <source>
        <dbReference type="ARBA" id="ARBA00006171"/>
    </source>
</evidence>
<dbReference type="InterPro" id="IPR050155">
    <property type="entry name" value="HAD-like_hydrolase_sf"/>
</dbReference>
<comment type="pathway">
    <text evidence="2">Organic acid metabolism; glycolate biosynthesis; glycolate from 2-phosphoglycolate: step 1/1.</text>
</comment>
<comment type="similarity">
    <text evidence="3">Belongs to the HAD-like hydrolase superfamily. CbbY/CbbZ/Gph/YieH family.</text>
</comment>
<accession>F4LN27</accession>
<dbReference type="AlphaFoldDB" id="F4LN27"/>
<dbReference type="eggNOG" id="COG0546">
    <property type="taxonomic scope" value="Bacteria"/>
</dbReference>
<protein>
    <recommendedName>
        <fullName evidence="4">phosphoglycolate phosphatase</fullName>
        <ecNumber evidence="4">3.1.3.18</ecNumber>
    </recommendedName>
</protein>
<dbReference type="InterPro" id="IPR036412">
    <property type="entry name" value="HAD-like_sf"/>
</dbReference>
<dbReference type="InterPro" id="IPR023198">
    <property type="entry name" value="PGP-like_dom2"/>
</dbReference>
<dbReference type="PANTHER" id="PTHR43434">
    <property type="entry name" value="PHOSPHOGLYCOLATE PHOSPHATASE"/>
    <property type="match status" value="1"/>
</dbReference>
<dbReference type="InterPro" id="IPR041492">
    <property type="entry name" value="HAD_2"/>
</dbReference>
<dbReference type="RefSeq" id="WP_013757532.1">
    <property type="nucleotide sequence ID" value="NC_015500.1"/>
</dbReference>
<dbReference type="KEGG" id="tbe:Trebr_0366"/>
<sequence length="264" mass="28749">MSVFFKAVIFDFDGVVANTASDIASSVNAALTEFGFAPIEEQRIITFVGDGARTLLERALAWSKERAPRRVGSRQHGGDFDFETFYRWYVDYYRMHSVEKTVLYPGIAGLLELLQIVSIPAAVVSNKPVAVTREILEKFELTPFFTAVVGPEQIDRIKPAPDGLFLALKMINAARSAAPRSGSADRNVPFERTMYEHNVPYVPILPAETLMVGDSATDIQAGRAAGCATCAVTGGFGNRAALDAERADMSVCLASELMVPFSQV</sequence>
<keyword evidence="6" id="KW-1185">Reference proteome</keyword>
<dbReference type="Proteomes" id="UP000006546">
    <property type="component" value="Chromosome"/>
</dbReference>
<gene>
    <name evidence="5" type="ordered locus">Trebr_0366</name>
</gene>
<dbReference type="Pfam" id="PF13242">
    <property type="entry name" value="Hydrolase_like"/>
    <property type="match status" value="1"/>
</dbReference>
<evidence type="ECO:0000256" key="1">
    <source>
        <dbReference type="ARBA" id="ARBA00000830"/>
    </source>
</evidence>
<dbReference type="SUPFAM" id="SSF56784">
    <property type="entry name" value="HAD-like"/>
    <property type="match status" value="1"/>
</dbReference>
<dbReference type="InterPro" id="IPR023214">
    <property type="entry name" value="HAD_sf"/>
</dbReference>
<dbReference type="Gene3D" id="1.10.150.240">
    <property type="entry name" value="Putative phosphatase, domain 2"/>
    <property type="match status" value="1"/>
</dbReference>
<comment type="catalytic activity">
    <reaction evidence="1">
        <text>2-phosphoglycolate + H2O = glycolate + phosphate</text>
        <dbReference type="Rhea" id="RHEA:14369"/>
        <dbReference type="ChEBI" id="CHEBI:15377"/>
        <dbReference type="ChEBI" id="CHEBI:29805"/>
        <dbReference type="ChEBI" id="CHEBI:43474"/>
        <dbReference type="ChEBI" id="CHEBI:58033"/>
        <dbReference type="EC" id="3.1.3.18"/>
    </reaction>
</comment>